<proteinExistence type="predicted"/>
<evidence type="ECO:0000256" key="4">
    <source>
        <dbReference type="PROSITE-ProRule" id="PRU01161"/>
    </source>
</evidence>
<dbReference type="SUPFAM" id="SSF52151">
    <property type="entry name" value="FabD/lysophospholipase-like"/>
    <property type="match status" value="1"/>
</dbReference>
<dbReference type="InterPro" id="IPR002641">
    <property type="entry name" value="PNPLA_dom"/>
</dbReference>
<keyword evidence="2 4" id="KW-0442">Lipid degradation</keyword>
<dbReference type="RefSeq" id="WP_343788962.1">
    <property type="nucleotide sequence ID" value="NZ_BAAAFH010000022.1"/>
</dbReference>
<dbReference type="InterPro" id="IPR016035">
    <property type="entry name" value="Acyl_Trfase/lysoPLipase"/>
</dbReference>
<keyword evidence="3 4" id="KW-0443">Lipid metabolism</keyword>
<dbReference type="Gene3D" id="3.40.1090.10">
    <property type="entry name" value="Cytosolic phospholipase A2 catalytic domain"/>
    <property type="match status" value="1"/>
</dbReference>
<dbReference type="Proteomes" id="UP001501126">
    <property type="component" value="Unassembled WGS sequence"/>
</dbReference>
<keyword evidence="1 4" id="KW-0378">Hydrolase</keyword>
<feature type="short sequence motif" description="GXGXXG" evidence="4">
    <location>
        <begin position="14"/>
        <end position="19"/>
    </location>
</feature>
<evidence type="ECO:0000256" key="2">
    <source>
        <dbReference type="ARBA" id="ARBA00022963"/>
    </source>
</evidence>
<evidence type="ECO:0000313" key="6">
    <source>
        <dbReference type="EMBL" id="GAA0876341.1"/>
    </source>
</evidence>
<evidence type="ECO:0000256" key="3">
    <source>
        <dbReference type="ARBA" id="ARBA00023098"/>
    </source>
</evidence>
<protein>
    <submittedName>
        <fullName evidence="6">Patatin-like phospholipase family protein</fullName>
    </submittedName>
</protein>
<feature type="short sequence motif" description="GXSXG" evidence="4">
    <location>
        <begin position="51"/>
        <end position="55"/>
    </location>
</feature>
<evidence type="ECO:0000259" key="5">
    <source>
        <dbReference type="PROSITE" id="PS51635"/>
    </source>
</evidence>
<feature type="domain" description="PNPLA" evidence="5">
    <location>
        <begin position="10"/>
        <end position="191"/>
    </location>
</feature>
<comment type="caution">
    <text evidence="6">The sequence shown here is derived from an EMBL/GenBank/DDBJ whole genome shotgun (WGS) entry which is preliminary data.</text>
</comment>
<comment type="caution">
    <text evidence="4">Lacks conserved residue(s) required for the propagation of feature annotation.</text>
</comment>
<organism evidence="6 7">
    <name type="scientific">Wandonia haliotis</name>
    <dbReference type="NCBI Taxonomy" id="574963"/>
    <lineage>
        <taxon>Bacteria</taxon>
        <taxon>Pseudomonadati</taxon>
        <taxon>Bacteroidota</taxon>
        <taxon>Flavobacteriia</taxon>
        <taxon>Flavobacteriales</taxon>
        <taxon>Crocinitomicaceae</taxon>
        <taxon>Wandonia</taxon>
    </lineage>
</organism>
<sequence length="297" mass="33743">MDTCGYRVVLSIDGGGIRGIIPLIMLDHIVENFRVIGHEVLIPDLVDLFVGTSTGTIISSGLMLKNPDGSMKYSVRDMLNMYMNRGHQIFNKSNGNSSHRYVYPFRLVLESSFGNYRMSDLKHNYMFVSYDLVENSPYFFKNNTEEQNATELSEVIMACSAVPGYFPPVRYRDRELADGMLTAKNPTKHAYEYARELFPNDKLLVVSLGTGSCVTKKTDWIDSEVVKTHSYMKKQMDFDQNLIYVRLQPDLLIANESIDDTSDENISGLVNDSVNYLRAATPKFDRLFNLMTIKLSA</sequence>
<dbReference type="PANTHER" id="PTHR24185">
    <property type="entry name" value="CALCIUM-INDEPENDENT PHOSPHOLIPASE A2-GAMMA"/>
    <property type="match status" value="1"/>
</dbReference>
<keyword evidence="7" id="KW-1185">Reference proteome</keyword>
<name>A0ABN1MU40_9FLAO</name>
<dbReference type="EMBL" id="BAAAFH010000022">
    <property type="protein sequence ID" value="GAA0876341.1"/>
    <property type="molecule type" value="Genomic_DNA"/>
</dbReference>
<evidence type="ECO:0000256" key="1">
    <source>
        <dbReference type="ARBA" id="ARBA00022801"/>
    </source>
</evidence>
<gene>
    <name evidence="6" type="ORF">GCM10009118_27510</name>
</gene>
<accession>A0ABN1MU40</accession>
<dbReference type="PROSITE" id="PS51635">
    <property type="entry name" value="PNPLA"/>
    <property type="match status" value="1"/>
</dbReference>
<dbReference type="PANTHER" id="PTHR24185:SF1">
    <property type="entry name" value="CALCIUM-INDEPENDENT PHOSPHOLIPASE A2-GAMMA"/>
    <property type="match status" value="1"/>
</dbReference>
<dbReference type="Pfam" id="PF01734">
    <property type="entry name" value="Patatin"/>
    <property type="match status" value="1"/>
</dbReference>
<feature type="active site" description="Proton acceptor" evidence="4">
    <location>
        <position position="178"/>
    </location>
</feature>
<reference evidence="6 7" key="1">
    <citation type="journal article" date="2019" name="Int. J. Syst. Evol. Microbiol.">
        <title>The Global Catalogue of Microorganisms (GCM) 10K type strain sequencing project: providing services to taxonomists for standard genome sequencing and annotation.</title>
        <authorList>
            <consortium name="The Broad Institute Genomics Platform"/>
            <consortium name="The Broad Institute Genome Sequencing Center for Infectious Disease"/>
            <person name="Wu L."/>
            <person name="Ma J."/>
        </authorList>
    </citation>
    <scope>NUCLEOTIDE SEQUENCE [LARGE SCALE GENOMIC DNA]</scope>
    <source>
        <strain evidence="6 7">JCM 16083</strain>
    </source>
</reference>
<feature type="active site" description="Nucleophile" evidence="4">
    <location>
        <position position="53"/>
    </location>
</feature>
<evidence type="ECO:0000313" key="7">
    <source>
        <dbReference type="Proteomes" id="UP001501126"/>
    </source>
</evidence>